<dbReference type="Proteomes" id="UP001633002">
    <property type="component" value="Unassembled WGS sequence"/>
</dbReference>
<evidence type="ECO:0000256" key="2">
    <source>
        <dbReference type="ARBA" id="ARBA00022837"/>
    </source>
</evidence>
<evidence type="ECO:0000259" key="4">
    <source>
        <dbReference type="PROSITE" id="PS50222"/>
    </source>
</evidence>
<proteinExistence type="predicted"/>
<evidence type="ECO:0000313" key="6">
    <source>
        <dbReference type="Proteomes" id="UP001633002"/>
    </source>
</evidence>
<dbReference type="Gene3D" id="1.10.238.10">
    <property type="entry name" value="EF-hand"/>
    <property type="match status" value="1"/>
</dbReference>
<dbReference type="SMART" id="SM00054">
    <property type="entry name" value="EFh"/>
    <property type="match status" value="2"/>
</dbReference>
<gene>
    <name evidence="5" type="ORF">R1sor_008438</name>
</gene>
<dbReference type="EMBL" id="JBJQOH010000003">
    <property type="protein sequence ID" value="KAL3694787.1"/>
    <property type="molecule type" value="Genomic_DNA"/>
</dbReference>
<dbReference type="PROSITE" id="PS50222">
    <property type="entry name" value="EF_HAND_2"/>
    <property type="match status" value="2"/>
</dbReference>
<evidence type="ECO:0000313" key="5">
    <source>
        <dbReference type="EMBL" id="KAL3694787.1"/>
    </source>
</evidence>
<dbReference type="CDD" id="cd00051">
    <property type="entry name" value="EFh"/>
    <property type="match status" value="1"/>
</dbReference>
<keyword evidence="2" id="KW-0106">Calcium</keyword>
<dbReference type="Pfam" id="PF13499">
    <property type="entry name" value="EF-hand_7"/>
    <property type="match status" value="1"/>
</dbReference>
<keyword evidence="6" id="KW-1185">Reference proteome</keyword>
<sequence>MHLNKIEKEDHLFAAFQHFDKDSSGFITMEELEQALVKHNMGDPETIKEIIREVDTDHDGRINYEEFVAMMRKGMPGQQDGGAHRRSVSNMAPVGVPRHHK</sequence>
<dbReference type="PANTHER" id="PTHR23050">
    <property type="entry name" value="CALCIUM BINDING PROTEIN"/>
    <property type="match status" value="1"/>
</dbReference>
<comment type="caution">
    <text evidence="5">The sequence shown here is derived from an EMBL/GenBank/DDBJ whole genome shotgun (WGS) entry which is preliminary data.</text>
</comment>
<keyword evidence="1" id="KW-0677">Repeat</keyword>
<evidence type="ECO:0000256" key="1">
    <source>
        <dbReference type="ARBA" id="ARBA00022737"/>
    </source>
</evidence>
<dbReference type="PROSITE" id="PS00018">
    <property type="entry name" value="EF_HAND_1"/>
    <property type="match status" value="1"/>
</dbReference>
<dbReference type="SUPFAM" id="SSF47473">
    <property type="entry name" value="EF-hand"/>
    <property type="match status" value="1"/>
</dbReference>
<feature type="domain" description="EF-hand" evidence="4">
    <location>
        <begin position="42"/>
        <end position="77"/>
    </location>
</feature>
<dbReference type="InterPro" id="IPR002048">
    <property type="entry name" value="EF_hand_dom"/>
</dbReference>
<dbReference type="GO" id="GO:0005509">
    <property type="term" value="F:calcium ion binding"/>
    <property type="evidence" value="ECO:0007669"/>
    <property type="project" value="UniProtKB-ARBA"/>
</dbReference>
<protein>
    <recommendedName>
        <fullName evidence="4">EF-hand domain-containing protein</fullName>
    </recommendedName>
</protein>
<dbReference type="InterPro" id="IPR011992">
    <property type="entry name" value="EF-hand-dom_pair"/>
</dbReference>
<feature type="domain" description="EF-hand" evidence="4">
    <location>
        <begin position="7"/>
        <end position="41"/>
    </location>
</feature>
<dbReference type="InterPro" id="IPR050145">
    <property type="entry name" value="Centrin_CML-like"/>
</dbReference>
<reference evidence="5 6" key="1">
    <citation type="submission" date="2024-09" db="EMBL/GenBank/DDBJ databases">
        <title>Chromosome-scale assembly of Riccia sorocarpa.</title>
        <authorList>
            <person name="Paukszto L."/>
        </authorList>
    </citation>
    <scope>NUCLEOTIDE SEQUENCE [LARGE SCALE GENOMIC DNA]</scope>
    <source>
        <strain evidence="5">LP-2024</strain>
        <tissue evidence="5">Aerial parts of the thallus</tissue>
    </source>
</reference>
<dbReference type="AlphaFoldDB" id="A0ABD3HTE3"/>
<organism evidence="5 6">
    <name type="scientific">Riccia sorocarpa</name>
    <dbReference type="NCBI Taxonomy" id="122646"/>
    <lineage>
        <taxon>Eukaryota</taxon>
        <taxon>Viridiplantae</taxon>
        <taxon>Streptophyta</taxon>
        <taxon>Embryophyta</taxon>
        <taxon>Marchantiophyta</taxon>
        <taxon>Marchantiopsida</taxon>
        <taxon>Marchantiidae</taxon>
        <taxon>Marchantiales</taxon>
        <taxon>Ricciaceae</taxon>
        <taxon>Riccia</taxon>
    </lineage>
</organism>
<name>A0ABD3HTE3_9MARC</name>
<feature type="region of interest" description="Disordered" evidence="3">
    <location>
        <begin position="74"/>
        <end position="101"/>
    </location>
</feature>
<accession>A0ABD3HTE3</accession>
<dbReference type="InterPro" id="IPR018247">
    <property type="entry name" value="EF_Hand_1_Ca_BS"/>
</dbReference>
<dbReference type="FunFam" id="1.10.238.10:FF:000001">
    <property type="entry name" value="Calmodulin 1"/>
    <property type="match status" value="1"/>
</dbReference>
<evidence type="ECO:0000256" key="3">
    <source>
        <dbReference type="SAM" id="MobiDB-lite"/>
    </source>
</evidence>